<organism evidence="5">
    <name type="scientific">Chaetomium thermophilum (strain DSM 1495 / CBS 144.50 / IMI 039719)</name>
    <name type="common">Thermochaetoides thermophila</name>
    <dbReference type="NCBI Taxonomy" id="759272"/>
    <lineage>
        <taxon>Eukaryota</taxon>
        <taxon>Fungi</taxon>
        <taxon>Dikarya</taxon>
        <taxon>Ascomycota</taxon>
        <taxon>Pezizomycotina</taxon>
        <taxon>Sordariomycetes</taxon>
        <taxon>Sordariomycetidae</taxon>
        <taxon>Sordariales</taxon>
        <taxon>Chaetomiaceae</taxon>
        <taxon>Thermochaetoides</taxon>
    </lineage>
</organism>
<accession>G0SI50</accession>
<dbReference type="InterPro" id="IPR016137">
    <property type="entry name" value="RGS"/>
</dbReference>
<dbReference type="KEGG" id="cthr:CTHT_0074510"/>
<dbReference type="EMBL" id="GL988048">
    <property type="protein sequence ID" value="EGS17120.1"/>
    <property type="molecule type" value="Genomic_DNA"/>
</dbReference>
<reference evidence="4 5" key="1">
    <citation type="journal article" date="2011" name="Cell">
        <title>Insight into structure and assembly of the nuclear pore complex by utilizing the genome of a eukaryotic thermophile.</title>
        <authorList>
            <person name="Amlacher S."/>
            <person name="Sarges P."/>
            <person name="Flemming D."/>
            <person name="van Noort V."/>
            <person name="Kunze R."/>
            <person name="Devos D.P."/>
            <person name="Arumugam M."/>
            <person name="Bork P."/>
            <person name="Hurt E."/>
        </authorList>
    </citation>
    <scope>NUCLEOTIDE SEQUENCE [LARGE SCALE GENOMIC DNA]</scope>
    <source>
        <strain evidence="5">DSM 1495 / CBS 144.50 / IMI 039719</strain>
    </source>
</reference>
<evidence type="ECO:0000313" key="5">
    <source>
        <dbReference type="Proteomes" id="UP000008066"/>
    </source>
</evidence>
<feature type="region of interest" description="Disordered" evidence="1">
    <location>
        <begin position="340"/>
        <end position="377"/>
    </location>
</feature>
<feature type="transmembrane region" description="Helical" evidence="2">
    <location>
        <begin position="292"/>
        <end position="310"/>
    </location>
</feature>
<name>G0SI50_CHATD</name>
<dbReference type="PANTHER" id="PTHR10845:SF268">
    <property type="entry name" value="RGS DOMAIN-CONTAINING PROTEIN"/>
    <property type="match status" value="1"/>
</dbReference>
<keyword evidence="2" id="KW-0472">Membrane</keyword>
<keyword evidence="5" id="KW-1185">Reference proteome</keyword>
<evidence type="ECO:0000259" key="3">
    <source>
        <dbReference type="PROSITE" id="PS50132"/>
    </source>
</evidence>
<feature type="compositionally biased region" description="Low complexity" evidence="1">
    <location>
        <begin position="619"/>
        <end position="632"/>
    </location>
</feature>
<dbReference type="RefSeq" id="XP_006697702.1">
    <property type="nucleotide sequence ID" value="XM_006697639.1"/>
</dbReference>
<dbReference type="STRING" id="759272.G0SI50"/>
<dbReference type="HOGENOM" id="CLU_022448_0_0_1"/>
<feature type="region of interest" description="Disordered" evidence="1">
    <location>
        <begin position="1"/>
        <end position="21"/>
    </location>
</feature>
<evidence type="ECO:0000313" key="4">
    <source>
        <dbReference type="EMBL" id="EGS17120.1"/>
    </source>
</evidence>
<dbReference type="PANTHER" id="PTHR10845">
    <property type="entry name" value="REGULATOR OF G PROTEIN SIGNALING"/>
    <property type="match status" value="1"/>
</dbReference>
<dbReference type="CDD" id="cd08734">
    <property type="entry name" value="RGS-like_1"/>
    <property type="match status" value="1"/>
</dbReference>
<dbReference type="OMA" id="VAEFWIM"/>
<sequence>MALRAESPDSKPPVLGSEFGTTPDTKPEARYDVVGIWWLTWCGAWTLILAWGMIFLYRKRHTPPIRLRSLSLTFAGIILLHLYWVSVMIAYTYGPLAPEIAEYWVMGIWYPFGIALFQASNSQFLHVAKAQSRFAKPMKISEKLDEKREEERKGWFSSLRGMEYPKRMFLFVTMGMGVQLVVVVIIYLISRKFHPEFGIPGTEVYGSTPQEIAMKQGRSWEWWPSIVWQFIWAWIYAPIILWKSRGIRDTHGWQHQTVACCIAGLPAAPMWLIALYVPGMAPVNRYFVPPQWIATSVWFLEIFTIFVPCWQVRKHERLRHASLESIANWETKKQYISSRKSSTTESTCIPPLSPTSTKVAEGGQQTGPDAWKKLPSVESGDKETKHLSFDSLGLNLPDESILTMAALEKVLDQNPEPLREFSARRDFSGENIAFLTAVSEWKASLPKQFVDKRYEISPEVLRQVYTKALRIYTEFISPKDAEFPINIAWADLRKLQGIFERAAHAMAGEKKSFVDAATPFAEDDWKPSARTAVTPVANRNWKDSESLILPQRGNLNKSEAVGDVIALGSPQGNSGESLYQGDIPQAFDANVFDAAQASIKYLVLTNTWPKYVRERRNSESSSRSGGSSNGSGATENGERGRRRFRGFGLGFLRGRGEIAAH</sequence>
<gene>
    <name evidence="4" type="ORF">CTHT_0074510</name>
</gene>
<dbReference type="GeneID" id="18261489"/>
<evidence type="ECO:0000256" key="1">
    <source>
        <dbReference type="SAM" id="MobiDB-lite"/>
    </source>
</evidence>
<feature type="transmembrane region" description="Helical" evidence="2">
    <location>
        <begin position="103"/>
        <end position="128"/>
    </location>
</feature>
<proteinExistence type="predicted"/>
<feature type="transmembrane region" description="Helical" evidence="2">
    <location>
        <begin position="256"/>
        <end position="277"/>
    </location>
</feature>
<dbReference type="OrthoDB" id="5313079at2759"/>
<keyword evidence="2" id="KW-1133">Transmembrane helix</keyword>
<feature type="region of interest" description="Disordered" evidence="1">
    <location>
        <begin position="614"/>
        <end position="642"/>
    </location>
</feature>
<keyword evidence="2" id="KW-0812">Transmembrane</keyword>
<feature type="transmembrane region" description="Helical" evidence="2">
    <location>
        <begin position="36"/>
        <end position="57"/>
    </location>
</feature>
<dbReference type="Proteomes" id="UP000008066">
    <property type="component" value="Unassembled WGS sequence"/>
</dbReference>
<dbReference type="Gene3D" id="1.10.167.10">
    <property type="entry name" value="Regulator of G-protein Signalling 4, domain 2"/>
    <property type="match status" value="1"/>
</dbReference>
<dbReference type="InterPro" id="IPR044926">
    <property type="entry name" value="RGS_subdomain_2"/>
</dbReference>
<protein>
    <recommendedName>
        <fullName evidence="3">RGS domain-containing protein</fullName>
    </recommendedName>
</protein>
<feature type="transmembrane region" description="Helical" evidence="2">
    <location>
        <begin position="69"/>
        <end position="91"/>
    </location>
</feature>
<dbReference type="InterPro" id="IPR036305">
    <property type="entry name" value="RGS_sf"/>
</dbReference>
<dbReference type="eggNOG" id="ENOG502SM9E">
    <property type="taxonomic scope" value="Eukaryota"/>
</dbReference>
<dbReference type="SUPFAM" id="SSF48097">
    <property type="entry name" value="Regulator of G-protein signaling, RGS"/>
    <property type="match status" value="1"/>
</dbReference>
<feature type="transmembrane region" description="Helical" evidence="2">
    <location>
        <begin position="226"/>
        <end position="244"/>
    </location>
</feature>
<dbReference type="AlphaFoldDB" id="G0SI50"/>
<evidence type="ECO:0000256" key="2">
    <source>
        <dbReference type="SAM" id="Phobius"/>
    </source>
</evidence>
<dbReference type="PROSITE" id="PS50132">
    <property type="entry name" value="RGS"/>
    <property type="match status" value="1"/>
</dbReference>
<feature type="domain" description="RGS" evidence="3">
    <location>
        <begin position="418"/>
        <end position="478"/>
    </location>
</feature>
<feature type="transmembrane region" description="Helical" evidence="2">
    <location>
        <begin position="168"/>
        <end position="189"/>
    </location>
</feature>